<feature type="transmembrane region" description="Helical" evidence="1">
    <location>
        <begin position="506"/>
        <end position="529"/>
    </location>
</feature>
<organism evidence="2 3">
    <name type="scientific">Ceratodon purpureus</name>
    <name type="common">Fire moss</name>
    <name type="synonym">Dicranum purpureum</name>
    <dbReference type="NCBI Taxonomy" id="3225"/>
    <lineage>
        <taxon>Eukaryota</taxon>
        <taxon>Viridiplantae</taxon>
        <taxon>Streptophyta</taxon>
        <taxon>Embryophyta</taxon>
        <taxon>Bryophyta</taxon>
        <taxon>Bryophytina</taxon>
        <taxon>Bryopsida</taxon>
        <taxon>Dicranidae</taxon>
        <taxon>Pseudoditrichales</taxon>
        <taxon>Ditrichaceae</taxon>
        <taxon>Ceratodon</taxon>
    </lineage>
</organism>
<keyword evidence="3" id="KW-1185">Reference proteome</keyword>
<dbReference type="PANTHER" id="PTHR31170:SF25">
    <property type="entry name" value="BNAA09G04570D PROTEIN"/>
    <property type="match status" value="1"/>
</dbReference>
<dbReference type="InterPro" id="IPR004158">
    <property type="entry name" value="DUF247_pln"/>
</dbReference>
<proteinExistence type="predicted"/>
<evidence type="ECO:0000313" key="3">
    <source>
        <dbReference type="Proteomes" id="UP000822688"/>
    </source>
</evidence>
<dbReference type="PANTHER" id="PTHR31170">
    <property type="entry name" value="BNAC04G53230D PROTEIN"/>
    <property type="match status" value="1"/>
</dbReference>
<sequence>MGGSTSGNQTMAQANEHSSLWISNVEHKLCILKEVLQQESGDFQILKVPEHDRQPTAEYTPLGWRFGLHNRENLNTSVSEVVKLSVVVLLGLDEQLKWVEFCDAVVPDSKSMLRCYGLIPGQATDLSEDEIKQVLAFDALFLAVKMEMYDVPSGRGLRRLFTSHHIKSEKSEANFLSTFGRLNKTVNLDLCKIENQIPFDLIKRAFKYIERLTDFQYQNELDHPENDASVVQVHDEPPVDELLQTEPPKEGIIGRAIKYIEKLTKPSRHVDEEHSNSDGKAEQVPSDPYLEIWMKAAVQNGLCSFMDISKEFYQDANAHPRLSKSYHILDAAYKAICGVKGMQRTKDSTQDDYIHIQSARRLKDSGIRIVGVAGPLCTMSYDVGKKCLYLPKMKLHDETVALVRNLARYEEYYLGGEKCMFHDYVFLMFDLIETNQDIQLLTQCKAIHNGCGNRAFEMWSALNEGILKRRSSKEHNEMKRNIERRCKLKRYRLWSEFKTLFFSRPWLTLSTIAVVVVTIATLLQTYTAIIGSNRMKPHF</sequence>
<gene>
    <name evidence="2" type="ORF">KC19_12G122400</name>
</gene>
<dbReference type="Pfam" id="PF03140">
    <property type="entry name" value="DUF247"/>
    <property type="match status" value="1"/>
</dbReference>
<protein>
    <submittedName>
        <fullName evidence="2">Uncharacterized protein</fullName>
    </submittedName>
</protein>
<accession>A0A8T0G6F4</accession>
<dbReference type="OrthoDB" id="672127at2759"/>
<reference evidence="2" key="1">
    <citation type="submission" date="2020-06" db="EMBL/GenBank/DDBJ databases">
        <title>WGS assembly of Ceratodon purpureus strain R40.</title>
        <authorList>
            <person name="Carey S.B."/>
            <person name="Jenkins J."/>
            <person name="Shu S."/>
            <person name="Lovell J.T."/>
            <person name="Sreedasyam A."/>
            <person name="Maumus F."/>
            <person name="Tiley G.P."/>
            <person name="Fernandez-Pozo N."/>
            <person name="Barry K."/>
            <person name="Chen C."/>
            <person name="Wang M."/>
            <person name="Lipzen A."/>
            <person name="Daum C."/>
            <person name="Saski C.A."/>
            <person name="Payton A.C."/>
            <person name="Mcbreen J.C."/>
            <person name="Conrad R.E."/>
            <person name="Kollar L.M."/>
            <person name="Olsson S."/>
            <person name="Huttunen S."/>
            <person name="Landis J.B."/>
            <person name="Wickett N.J."/>
            <person name="Johnson M.G."/>
            <person name="Rensing S.A."/>
            <person name="Grimwood J."/>
            <person name="Schmutz J."/>
            <person name="Mcdaniel S.F."/>
        </authorList>
    </citation>
    <scope>NUCLEOTIDE SEQUENCE</scope>
    <source>
        <strain evidence="2">R40</strain>
    </source>
</reference>
<keyword evidence="1" id="KW-1133">Transmembrane helix</keyword>
<dbReference type="EMBL" id="CM026433">
    <property type="protein sequence ID" value="KAG0554826.1"/>
    <property type="molecule type" value="Genomic_DNA"/>
</dbReference>
<evidence type="ECO:0000256" key="1">
    <source>
        <dbReference type="SAM" id="Phobius"/>
    </source>
</evidence>
<dbReference type="AlphaFoldDB" id="A0A8T0G6F4"/>
<evidence type="ECO:0000313" key="2">
    <source>
        <dbReference type="EMBL" id="KAG0554826.1"/>
    </source>
</evidence>
<comment type="caution">
    <text evidence="2">The sequence shown here is derived from an EMBL/GenBank/DDBJ whole genome shotgun (WGS) entry which is preliminary data.</text>
</comment>
<dbReference type="Proteomes" id="UP000822688">
    <property type="component" value="Chromosome 12"/>
</dbReference>
<keyword evidence="1" id="KW-0812">Transmembrane</keyword>
<keyword evidence="1" id="KW-0472">Membrane</keyword>
<name>A0A8T0G6F4_CERPU</name>